<dbReference type="InParanoid" id="E0VP99"/>
<name>E0VP99_PEDHC</name>
<evidence type="ECO:0000256" key="10">
    <source>
        <dbReference type="SAM" id="MobiDB-lite"/>
    </source>
</evidence>
<keyword evidence="7" id="KW-0449">Lipoprotein</keyword>
<comment type="similarity">
    <text evidence="9">Belongs to the small GTPase superfamily. RasD family.</text>
</comment>
<accession>E0VP99</accession>
<dbReference type="InterPro" id="IPR052236">
    <property type="entry name" value="Small_GTPase_RasD"/>
</dbReference>
<evidence type="ECO:0000313" key="12">
    <source>
        <dbReference type="EnsemblMetazoa" id="PHUM354860-PA"/>
    </source>
</evidence>
<dbReference type="PRINTS" id="PR00449">
    <property type="entry name" value="RASTRNSFRMNG"/>
</dbReference>
<dbReference type="KEGG" id="phu:Phum_PHUM354860"/>
<dbReference type="Gene3D" id="3.40.50.300">
    <property type="entry name" value="P-loop containing nucleotide triphosphate hydrolases"/>
    <property type="match status" value="1"/>
</dbReference>
<reference evidence="11" key="1">
    <citation type="submission" date="2007-04" db="EMBL/GenBank/DDBJ databases">
        <title>Annotation of Pediculus humanus corporis strain USDA.</title>
        <authorList>
            <person name="Kirkness E."/>
            <person name="Hannick L."/>
            <person name="Hass B."/>
            <person name="Bruggner R."/>
            <person name="Lawson D."/>
            <person name="Bidwell S."/>
            <person name="Joardar V."/>
            <person name="Caler E."/>
            <person name="Walenz B."/>
            <person name="Inman J."/>
            <person name="Schobel S."/>
            <person name="Galinsky K."/>
            <person name="Amedeo P."/>
            <person name="Strausberg R."/>
        </authorList>
    </citation>
    <scope>NUCLEOTIDE SEQUENCE</scope>
    <source>
        <strain evidence="11">USDA</strain>
    </source>
</reference>
<dbReference type="EC" id="3.1.4.12" evidence="11"/>
<evidence type="ECO:0000256" key="7">
    <source>
        <dbReference type="ARBA" id="ARBA00023288"/>
    </source>
</evidence>
<evidence type="ECO:0000256" key="3">
    <source>
        <dbReference type="ARBA" id="ARBA00022481"/>
    </source>
</evidence>
<dbReference type="AlphaFoldDB" id="E0VP99"/>
<dbReference type="OrthoDB" id="265044at2759"/>
<organism>
    <name type="scientific">Pediculus humanus subsp. corporis</name>
    <name type="common">Body louse</name>
    <dbReference type="NCBI Taxonomy" id="121224"/>
    <lineage>
        <taxon>Eukaryota</taxon>
        <taxon>Metazoa</taxon>
        <taxon>Ecdysozoa</taxon>
        <taxon>Arthropoda</taxon>
        <taxon>Hexapoda</taxon>
        <taxon>Insecta</taxon>
        <taxon>Pterygota</taxon>
        <taxon>Neoptera</taxon>
        <taxon>Paraneoptera</taxon>
        <taxon>Psocodea</taxon>
        <taxon>Troctomorpha</taxon>
        <taxon>Phthiraptera</taxon>
        <taxon>Anoplura</taxon>
        <taxon>Pediculidae</taxon>
        <taxon>Pediculus</taxon>
    </lineage>
</organism>
<keyword evidence="11" id="KW-0378">Hydrolase</keyword>
<dbReference type="RefSeq" id="XP_002427943.1">
    <property type="nucleotide sequence ID" value="XM_002427898.1"/>
</dbReference>
<gene>
    <name evidence="12" type="primary">8232038</name>
    <name evidence="11" type="ORF">Phum_PHUM354860</name>
</gene>
<evidence type="ECO:0000256" key="5">
    <source>
        <dbReference type="ARBA" id="ARBA00023134"/>
    </source>
</evidence>
<keyword evidence="3" id="KW-0488">Methylation</keyword>
<dbReference type="EMBL" id="DS235361">
    <property type="protein sequence ID" value="EEB15205.1"/>
    <property type="molecule type" value="Genomic_DNA"/>
</dbReference>
<dbReference type="EnsemblMetazoa" id="PHUM354860-RA">
    <property type="protein sequence ID" value="PHUM354860-PA"/>
    <property type="gene ID" value="PHUM354860"/>
</dbReference>
<keyword evidence="2" id="KW-1003">Cell membrane</keyword>
<feature type="compositionally biased region" description="Basic and acidic residues" evidence="10">
    <location>
        <begin position="18"/>
        <end position="44"/>
    </location>
</feature>
<evidence type="ECO:0000256" key="4">
    <source>
        <dbReference type="ARBA" id="ARBA00022741"/>
    </source>
</evidence>
<dbReference type="GO" id="GO:0005525">
    <property type="term" value="F:GTP binding"/>
    <property type="evidence" value="ECO:0007669"/>
    <property type="project" value="UniProtKB-KW"/>
</dbReference>
<evidence type="ECO:0000256" key="2">
    <source>
        <dbReference type="ARBA" id="ARBA00022475"/>
    </source>
</evidence>
<dbReference type="eggNOG" id="KOG0395">
    <property type="taxonomic scope" value="Eukaryota"/>
</dbReference>
<evidence type="ECO:0000256" key="8">
    <source>
        <dbReference type="ARBA" id="ARBA00023289"/>
    </source>
</evidence>
<dbReference type="PANTHER" id="PTHR46149:SF7">
    <property type="entry name" value="GTP-BINDING PROTEIN DI-RAS2"/>
    <property type="match status" value="1"/>
</dbReference>
<dbReference type="FunFam" id="3.40.50.300:FF:000475">
    <property type="entry name" value="GTP-binding protein Rhes"/>
    <property type="match status" value="1"/>
</dbReference>
<protein>
    <submittedName>
        <fullName evidence="11 12">GTP-binding protein, putative</fullName>
        <ecNumber evidence="11">3.1.4.12</ecNumber>
    </submittedName>
</protein>
<dbReference type="GO" id="GO:0004767">
    <property type="term" value="F:sphingomyelin phosphodiesterase activity"/>
    <property type="evidence" value="ECO:0007669"/>
    <property type="project" value="UniProtKB-EC"/>
</dbReference>
<dbReference type="GO" id="GO:0003924">
    <property type="term" value="F:GTPase activity"/>
    <property type="evidence" value="ECO:0007669"/>
    <property type="project" value="InterPro"/>
</dbReference>
<reference evidence="12" key="3">
    <citation type="submission" date="2020-05" db="UniProtKB">
        <authorList>
            <consortium name="EnsemblMetazoa"/>
        </authorList>
    </citation>
    <scope>IDENTIFICATION</scope>
    <source>
        <strain evidence="12">USDA</strain>
    </source>
</reference>
<dbReference type="SMART" id="SM00176">
    <property type="entry name" value="RAN"/>
    <property type="match status" value="1"/>
</dbReference>
<dbReference type="PROSITE" id="PS51419">
    <property type="entry name" value="RAB"/>
    <property type="match status" value="1"/>
</dbReference>
<evidence type="ECO:0000256" key="6">
    <source>
        <dbReference type="ARBA" id="ARBA00023136"/>
    </source>
</evidence>
<dbReference type="PROSITE" id="PS51421">
    <property type="entry name" value="RAS"/>
    <property type="match status" value="1"/>
</dbReference>
<dbReference type="HOGENOM" id="CLU_041217_9_3_1"/>
<keyword evidence="6" id="KW-0472">Membrane</keyword>
<proteinExistence type="inferred from homology"/>
<dbReference type="STRING" id="121224.E0VP99"/>
<comment type="subcellular location">
    <subcellularLocation>
        <location evidence="1">Cell membrane</location>
        <topology evidence="1">Lipid-anchor</topology>
    </subcellularLocation>
</comment>
<feature type="region of interest" description="Disordered" evidence="10">
    <location>
        <begin position="1"/>
        <end position="51"/>
    </location>
</feature>
<dbReference type="OMA" id="DFRPPMN"/>
<dbReference type="InterPro" id="IPR027417">
    <property type="entry name" value="P-loop_NTPase"/>
</dbReference>
<dbReference type="SMART" id="SM00173">
    <property type="entry name" value="RAS"/>
    <property type="match status" value="1"/>
</dbReference>
<dbReference type="FunCoup" id="E0VP99">
    <property type="interactions" value="76"/>
</dbReference>
<evidence type="ECO:0000256" key="9">
    <source>
        <dbReference type="ARBA" id="ARBA00038061"/>
    </source>
</evidence>
<feature type="compositionally biased region" description="Basic residues" evidence="10">
    <location>
        <begin position="1"/>
        <end position="11"/>
    </location>
</feature>
<dbReference type="InterPro" id="IPR005225">
    <property type="entry name" value="Small_GTP-bd"/>
</dbReference>
<dbReference type="PANTHER" id="PTHR46149">
    <property type="entry name" value="MIP08469P"/>
    <property type="match status" value="1"/>
</dbReference>
<keyword evidence="5" id="KW-0342">GTP-binding</keyword>
<dbReference type="VEuPathDB" id="VectorBase:PHUM354860"/>
<dbReference type="NCBIfam" id="TIGR00231">
    <property type="entry name" value="small_GTP"/>
    <property type="match status" value="1"/>
</dbReference>
<feature type="region of interest" description="Disordered" evidence="10">
    <location>
        <begin position="231"/>
        <end position="261"/>
    </location>
</feature>
<keyword evidence="4" id="KW-0547">Nucleotide-binding</keyword>
<dbReference type="InterPro" id="IPR001806">
    <property type="entry name" value="Small_GTPase"/>
</dbReference>
<dbReference type="GO" id="GO:0005886">
    <property type="term" value="C:plasma membrane"/>
    <property type="evidence" value="ECO:0007669"/>
    <property type="project" value="UniProtKB-SubCell"/>
</dbReference>
<dbReference type="SMART" id="SM00174">
    <property type="entry name" value="RHO"/>
    <property type="match status" value="1"/>
</dbReference>
<sequence>MKGRHQFKRRFSLQPSFTKDDSNEEKSPRLHGRRADKNFEREFSETSSGGNGEPLVNNIKYKIVVMGPSRTGKSSIIQQFLYKTFSPKYKRTIEEMHHGDFEVNGIHITLEILDTSGENEFPAMRNLSISNADAFILVYDICDSSTFESLQSIRNEILDIKKPSNVPIVVVGNKLDLEEKKREVDFNTTESVVTVDWENRFVEASAKDGTNISQIFKELLSQATGKYNLSPALRNKRRQSLPSSNGNGRGDGGSGTQNSSSAIPSFIQLQQLEQIREKQTSNAKRNSCILS</sequence>
<dbReference type="Proteomes" id="UP000009046">
    <property type="component" value="Unassembled WGS sequence"/>
</dbReference>
<keyword evidence="8" id="KW-0636">Prenylation</keyword>
<reference evidence="11" key="2">
    <citation type="submission" date="2007-04" db="EMBL/GenBank/DDBJ databases">
        <title>The genome of the human body louse.</title>
        <authorList>
            <consortium name="The Human Body Louse Genome Consortium"/>
            <person name="Kirkness E."/>
            <person name="Walenz B."/>
            <person name="Hass B."/>
            <person name="Bruggner R."/>
            <person name="Strausberg R."/>
        </authorList>
    </citation>
    <scope>NUCLEOTIDE SEQUENCE</scope>
    <source>
        <strain evidence="11">USDA</strain>
    </source>
</reference>
<evidence type="ECO:0000313" key="13">
    <source>
        <dbReference type="Proteomes" id="UP000009046"/>
    </source>
</evidence>
<evidence type="ECO:0000313" key="11">
    <source>
        <dbReference type="EMBL" id="EEB15205.1"/>
    </source>
</evidence>
<dbReference type="Pfam" id="PF00071">
    <property type="entry name" value="Ras"/>
    <property type="match status" value="1"/>
</dbReference>
<dbReference type="GeneID" id="8232038"/>
<dbReference type="EMBL" id="AAZO01004125">
    <property type="status" value="NOT_ANNOTATED_CDS"/>
    <property type="molecule type" value="Genomic_DNA"/>
</dbReference>
<evidence type="ECO:0000256" key="1">
    <source>
        <dbReference type="ARBA" id="ARBA00004193"/>
    </source>
</evidence>
<dbReference type="SMART" id="SM00175">
    <property type="entry name" value="RAB"/>
    <property type="match status" value="1"/>
</dbReference>
<keyword evidence="13" id="KW-1185">Reference proteome</keyword>
<dbReference type="CTD" id="8232038"/>
<dbReference type="SUPFAM" id="SSF52540">
    <property type="entry name" value="P-loop containing nucleoside triphosphate hydrolases"/>
    <property type="match status" value="1"/>
</dbReference>